<dbReference type="InterPro" id="IPR008037">
    <property type="entry name" value="Pacifastin_dom"/>
</dbReference>
<proteinExistence type="predicted"/>
<reference evidence="6 7" key="1">
    <citation type="journal article" date="2021" name="Elife">
        <title>Chloroplast acquisition without the gene transfer in kleptoplastic sea slugs, Plakobranchus ocellatus.</title>
        <authorList>
            <person name="Maeda T."/>
            <person name="Takahashi S."/>
            <person name="Yoshida T."/>
            <person name="Shimamura S."/>
            <person name="Takaki Y."/>
            <person name="Nagai Y."/>
            <person name="Toyoda A."/>
            <person name="Suzuki Y."/>
            <person name="Arimoto A."/>
            <person name="Ishii H."/>
            <person name="Satoh N."/>
            <person name="Nishiyama T."/>
            <person name="Hasebe M."/>
            <person name="Maruyama T."/>
            <person name="Minagawa J."/>
            <person name="Obokata J."/>
            <person name="Shigenobu S."/>
        </authorList>
    </citation>
    <scope>NUCLEOTIDE SEQUENCE [LARGE SCALE GENOMIC DNA]</scope>
</reference>
<name>A0AAV4IEL2_9GAST</name>
<protein>
    <recommendedName>
        <fullName evidence="5">Pacifastin domain-containing protein</fullName>
    </recommendedName>
</protein>
<evidence type="ECO:0000313" key="7">
    <source>
        <dbReference type="Proteomes" id="UP000762676"/>
    </source>
</evidence>
<dbReference type="PROSITE" id="PS51446">
    <property type="entry name" value="PACIFASTIN"/>
    <property type="match status" value="1"/>
</dbReference>
<keyword evidence="3" id="KW-1015">Disulfide bond</keyword>
<evidence type="ECO:0000313" key="6">
    <source>
        <dbReference type="EMBL" id="GFS10501.1"/>
    </source>
</evidence>
<evidence type="ECO:0000256" key="2">
    <source>
        <dbReference type="ARBA" id="ARBA00022525"/>
    </source>
</evidence>
<evidence type="ECO:0000259" key="5">
    <source>
        <dbReference type="PROSITE" id="PS51446"/>
    </source>
</evidence>
<feature type="region of interest" description="Disordered" evidence="4">
    <location>
        <begin position="250"/>
        <end position="270"/>
    </location>
</feature>
<keyword evidence="7" id="KW-1185">Reference proteome</keyword>
<dbReference type="AlphaFoldDB" id="A0AAV4IEL2"/>
<dbReference type="InterPro" id="IPR036201">
    <property type="entry name" value="Pacifastin_dom_sf"/>
</dbReference>
<accession>A0AAV4IEL2</accession>
<keyword evidence="2" id="KW-0964">Secreted</keyword>
<sequence length="307" mass="34258">MIRWGSRWYGGGLRCHCDRNGAITCGDPQFVASRIDGFLMARTPCLEGEEWEEPNNCRYCECHVSGVALCWRAESCPYPFVIAPVIPLEDEDESSQNNNRDEDRNQLDTGYPRQDVRQDLSRSSVGLRQIENLPRHVAEPPPPPEEDLPGSGDDVNGMLVVDRPDHRPARPPPRPSSVGRTTVVVRQCKPGRRWRDRCKRCSCNIYGEKECTDRFCLSARVPSRPAPPRSPGAPAPGSAANVEIYRGRPIQKPPLNWSSQRQEPLPPIQPTPNTSCGEFQLNEVYFLDACNTCVCLPTGPMCTAVSC</sequence>
<organism evidence="6 7">
    <name type="scientific">Elysia marginata</name>
    <dbReference type="NCBI Taxonomy" id="1093978"/>
    <lineage>
        <taxon>Eukaryota</taxon>
        <taxon>Metazoa</taxon>
        <taxon>Spiralia</taxon>
        <taxon>Lophotrochozoa</taxon>
        <taxon>Mollusca</taxon>
        <taxon>Gastropoda</taxon>
        <taxon>Heterobranchia</taxon>
        <taxon>Euthyneura</taxon>
        <taxon>Panpulmonata</taxon>
        <taxon>Sacoglossa</taxon>
        <taxon>Placobranchoidea</taxon>
        <taxon>Plakobranchidae</taxon>
        <taxon>Elysia</taxon>
    </lineage>
</organism>
<evidence type="ECO:0000256" key="1">
    <source>
        <dbReference type="ARBA" id="ARBA00004613"/>
    </source>
</evidence>
<dbReference type="GO" id="GO:0005576">
    <property type="term" value="C:extracellular region"/>
    <property type="evidence" value="ECO:0007669"/>
    <property type="project" value="UniProtKB-SubCell"/>
</dbReference>
<dbReference type="SUPFAM" id="SSF57283">
    <property type="entry name" value="PMP inhibitors"/>
    <property type="match status" value="1"/>
</dbReference>
<dbReference type="Pfam" id="PF05375">
    <property type="entry name" value="Pacifastin_I"/>
    <property type="match status" value="1"/>
</dbReference>
<dbReference type="GO" id="GO:0030414">
    <property type="term" value="F:peptidase inhibitor activity"/>
    <property type="evidence" value="ECO:0007669"/>
    <property type="project" value="InterPro"/>
</dbReference>
<comment type="subcellular location">
    <subcellularLocation>
        <location evidence="1">Secreted</location>
    </subcellularLocation>
</comment>
<feature type="domain" description="Pacifastin" evidence="5">
    <location>
        <begin position="185"/>
        <end position="219"/>
    </location>
</feature>
<gene>
    <name evidence="6" type="ORF">ElyMa_003062000</name>
</gene>
<comment type="caution">
    <text evidence="6">The sequence shown here is derived from an EMBL/GenBank/DDBJ whole genome shotgun (WGS) entry which is preliminary data.</text>
</comment>
<feature type="region of interest" description="Disordered" evidence="4">
    <location>
        <begin position="89"/>
        <end position="181"/>
    </location>
</feature>
<evidence type="ECO:0000256" key="4">
    <source>
        <dbReference type="SAM" id="MobiDB-lite"/>
    </source>
</evidence>
<dbReference type="Proteomes" id="UP000762676">
    <property type="component" value="Unassembled WGS sequence"/>
</dbReference>
<evidence type="ECO:0000256" key="3">
    <source>
        <dbReference type="ARBA" id="ARBA00023157"/>
    </source>
</evidence>
<dbReference type="EMBL" id="BMAT01006342">
    <property type="protein sequence ID" value="GFS10501.1"/>
    <property type="molecule type" value="Genomic_DNA"/>
</dbReference>